<dbReference type="EMBL" id="CANHGI010000004">
    <property type="protein sequence ID" value="CAI5449844.1"/>
    <property type="molecule type" value="Genomic_DNA"/>
</dbReference>
<reference evidence="1" key="1">
    <citation type="submission" date="2022-11" db="EMBL/GenBank/DDBJ databases">
        <authorList>
            <person name="Kikuchi T."/>
        </authorList>
    </citation>
    <scope>NUCLEOTIDE SEQUENCE</scope>
    <source>
        <strain evidence="1">PS1010</strain>
    </source>
</reference>
<proteinExistence type="predicted"/>
<accession>A0A9P1N4R9</accession>
<organism evidence="1 2">
    <name type="scientific">Caenorhabditis angaria</name>
    <dbReference type="NCBI Taxonomy" id="860376"/>
    <lineage>
        <taxon>Eukaryota</taxon>
        <taxon>Metazoa</taxon>
        <taxon>Ecdysozoa</taxon>
        <taxon>Nematoda</taxon>
        <taxon>Chromadorea</taxon>
        <taxon>Rhabditida</taxon>
        <taxon>Rhabditina</taxon>
        <taxon>Rhabditomorpha</taxon>
        <taxon>Rhabditoidea</taxon>
        <taxon>Rhabditidae</taxon>
        <taxon>Peloderinae</taxon>
        <taxon>Caenorhabditis</taxon>
    </lineage>
</organism>
<evidence type="ECO:0000313" key="1">
    <source>
        <dbReference type="EMBL" id="CAI5449844.1"/>
    </source>
</evidence>
<gene>
    <name evidence="1" type="ORF">CAMP_LOCUS12481</name>
</gene>
<sequence length="166" mass="19091">MVESSFDGDVTTTETTVHDENIEIGSITSERMMFSAQPKIRIPDLNKTTSEIPEKHNTIQLLRLQKSQCCVKQAECMRDFLSSAFLSDIQFYWLITTKSLFQMIIVRSAPPTLDFFCHECTFWMTVSNHLLLESIPGKLTKNETQSAKRFAAFKFGCSARRMFDKK</sequence>
<keyword evidence="2" id="KW-1185">Reference proteome</keyword>
<name>A0A9P1N4R9_9PELO</name>
<comment type="caution">
    <text evidence="1">The sequence shown here is derived from an EMBL/GenBank/DDBJ whole genome shotgun (WGS) entry which is preliminary data.</text>
</comment>
<dbReference type="AlphaFoldDB" id="A0A9P1N4R9"/>
<dbReference type="Proteomes" id="UP001152747">
    <property type="component" value="Unassembled WGS sequence"/>
</dbReference>
<protein>
    <submittedName>
        <fullName evidence="1">Uncharacterized protein</fullName>
    </submittedName>
</protein>
<evidence type="ECO:0000313" key="2">
    <source>
        <dbReference type="Proteomes" id="UP001152747"/>
    </source>
</evidence>